<dbReference type="InterPro" id="IPR052179">
    <property type="entry name" value="DD-CPase-like"/>
</dbReference>
<dbReference type="PATRIC" id="fig|1348973.3.peg.1422"/>
<accession>A0A072NN27</accession>
<proteinExistence type="predicted"/>
<sequence length="262" mass="29526">MKKPFIALTIGLVLTGCSNAEIINSSAQSVDAAVPIEEKLIDSEVTEQPIKKETPQENTDSIEKKDEVIKVVSNPDDLLVLVNKKNTLPEDYEPSDLVAPNIPFSFEEDIPKRYVRKAAAEALEELFAAAKEEQIELLGASGYRSYSRQEAIFASNVAKKGEKEARRVSAEAGQSEHQTGLAMDVTSKYVGYDLIEEFGETKEGIWLKNNAHKYGFIIRYPKEKEDITGYIYEPWHIRYVGKDVATVIYENGYTFEEYLSQR</sequence>
<dbReference type="OrthoDB" id="9792074at2"/>
<dbReference type="AlphaFoldDB" id="A0A072NN27"/>
<dbReference type="RefSeq" id="WP_035194508.1">
    <property type="nucleotide sequence ID" value="NZ_JJRY01000004.1"/>
</dbReference>
<evidence type="ECO:0000313" key="3">
    <source>
        <dbReference type="EMBL" id="KEF39069.1"/>
    </source>
</evidence>
<evidence type="ECO:0000256" key="1">
    <source>
        <dbReference type="ARBA" id="ARBA00022729"/>
    </source>
</evidence>
<dbReference type="Pfam" id="PF08139">
    <property type="entry name" value="LPAM_1"/>
    <property type="match status" value="1"/>
</dbReference>
<dbReference type="SUPFAM" id="SSF55166">
    <property type="entry name" value="Hedgehog/DD-peptidase"/>
    <property type="match status" value="1"/>
</dbReference>
<dbReference type="CDD" id="cd14852">
    <property type="entry name" value="LD-carboxypeptidase"/>
    <property type="match status" value="1"/>
</dbReference>
<keyword evidence="3" id="KW-0645">Protease</keyword>
<reference evidence="3 4" key="1">
    <citation type="submission" date="2014-04" db="EMBL/GenBank/DDBJ databases">
        <title>Draft genome sequence of Bacillus azotoformans MEV2011, a (co-) denitrifying strain unable to grow in the presence of oxygen.</title>
        <authorList>
            <person name="Nielsen M."/>
            <person name="Schreiber L."/>
            <person name="Finster K."/>
            <person name="Schramm A."/>
        </authorList>
    </citation>
    <scope>NUCLEOTIDE SEQUENCE [LARGE SCALE GENOMIC DNA]</scope>
    <source>
        <strain evidence="3 4">MEV2011</strain>
    </source>
</reference>
<dbReference type="InterPro" id="IPR003709">
    <property type="entry name" value="VanY-like_core_dom"/>
</dbReference>
<dbReference type="Gene3D" id="3.30.1380.10">
    <property type="match status" value="1"/>
</dbReference>
<dbReference type="PANTHER" id="PTHR34385:SF1">
    <property type="entry name" value="PEPTIDOGLYCAN L-ALANYL-D-GLUTAMATE ENDOPEPTIDASE CWLK"/>
    <property type="match status" value="1"/>
</dbReference>
<keyword evidence="3" id="KW-0378">Hydrolase</keyword>
<dbReference type="InterPro" id="IPR058193">
    <property type="entry name" value="VanY/YodJ_core_dom"/>
</dbReference>
<keyword evidence="1" id="KW-0732">Signal</keyword>
<protein>
    <submittedName>
        <fullName evidence="3">D-Ala-D-Ala carboxypeptidase</fullName>
    </submittedName>
</protein>
<feature type="domain" description="D-alanyl-D-alanine carboxypeptidase-like core" evidence="2">
    <location>
        <begin position="113"/>
        <end position="242"/>
    </location>
</feature>
<dbReference type="InterPro" id="IPR012640">
    <property type="entry name" value="Membr_lipoprot_lipid_attach_CS"/>
</dbReference>
<evidence type="ECO:0000313" key="4">
    <source>
        <dbReference type="Proteomes" id="UP000027936"/>
    </source>
</evidence>
<dbReference type="Proteomes" id="UP000027936">
    <property type="component" value="Unassembled WGS sequence"/>
</dbReference>
<dbReference type="GO" id="GO:0004180">
    <property type="term" value="F:carboxypeptidase activity"/>
    <property type="evidence" value="ECO:0007669"/>
    <property type="project" value="UniProtKB-KW"/>
</dbReference>
<organism evidence="3 4">
    <name type="scientific">Schinkia azotoformans MEV2011</name>
    <dbReference type="NCBI Taxonomy" id="1348973"/>
    <lineage>
        <taxon>Bacteria</taxon>
        <taxon>Bacillati</taxon>
        <taxon>Bacillota</taxon>
        <taxon>Bacilli</taxon>
        <taxon>Bacillales</taxon>
        <taxon>Bacillaceae</taxon>
        <taxon>Calidifontibacillus/Schinkia group</taxon>
        <taxon>Schinkia</taxon>
    </lineage>
</organism>
<dbReference type="PANTHER" id="PTHR34385">
    <property type="entry name" value="D-ALANYL-D-ALANINE CARBOXYPEPTIDASE"/>
    <property type="match status" value="1"/>
</dbReference>
<dbReference type="EMBL" id="JJRY01000004">
    <property type="protein sequence ID" value="KEF39069.1"/>
    <property type="molecule type" value="Genomic_DNA"/>
</dbReference>
<keyword evidence="3" id="KW-0121">Carboxypeptidase</keyword>
<dbReference type="InterPro" id="IPR009045">
    <property type="entry name" value="Zn_M74/Hedgehog-like"/>
</dbReference>
<dbReference type="Pfam" id="PF02557">
    <property type="entry name" value="VanY"/>
    <property type="match status" value="1"/>
</dbReference>
<name>A0A072NN27_SCHAZ</name>
<dbReference type="PROSITE" id="PS51257">
    <property type="entry name" value="PROKAR_LIPOPROTEIN"/>
    <property type="match status" value="1"/>
</dbReference>
<dbReference type="GO" id="GO:0006508">
    <property type="term" value="P:proteolysis"/>
    <property type="evidence" value="ECO:0007669"/>
    <property type="project" value="InterPro"/>
</dbReference>
<comment type="caution">
    <text evidence="3">The sequence shown here is derived from an EMBL/GenBank/DDBJ whole genome shotgun (WGS) entry which is preliminary data.</text>
</comment>
<gene>
    <name evidence="3" type="ORF">M670_01455</name>
</gene>
<evidence type="ECO:0000259" key="2">
    <source>
        <dbReference type="Pfam" id="PF02557"/>
    </source>
</evidence>